<name>A0A1H1N352_9ACTN</name>
<evidence type="ECO:0000313" key="6">
    <source>
        <dbReference type="EMBL" id="SDR93145.1"/>
    </source>
</evidence>
<protein>
    <recommendedName>
        <fullName evidence="8">Glycosyl transferase family 2</fullName>
    </recommendedName>
</protein>
<evidence type="ECO:0000256" key="1">
    <source>
        <dbReference type="ARBA" id="ARBA00004236"/>
    </source>
</evidence>
<dbReference type="SUPFAM" id="SSF53448">
    <property type="entry name" value="Nucleotide-diphospho-sugar transferases"/>
    <property type="match status" value="1"/>
</dbReference>
<evidence type="ECO:0008006" key="8">
    <source>
        <dbReference type="Google" id="ProtNLM"/>
    </source>
</evidence>
<sequence>MVVPARDEAALLPGMLASLDLAVRALARTAGPGSRRPVAVAATVVLDSCRDGSGEAVARAALAMPWLDSVTVALGRVGSVRAAGVEHARATAAGTPAGDLWVATTDADTRVPVDWLLGHVAAARAGVELLTGTVRPDELLVASQRRAWLAQHDLVEGHLHVHGANLGFTLAAYDAVGGFGALATGEDVDLVERLRRHGARSRATAAIPVTTSARLDGRAPAGFAAYLAEL</sequence>
<evidence type="ECO:0000256" key="5">
    <source>
        <dbReference type="ARBA" id="ARBA00023136"/>
    </source>
</evidence>
<keyword evidence="4" id="KW-0808">Transferase</keyword>
<evidence type="ECO:0000256" key="4">
    <source>
        <dbReference type="ARBA" id="ARBA00022679"/>
    </source>
</evidence>
<evidence type="ECO:0000256" key="2">
    <source>
        <dbReference type="ARBA" id="ARBA00022475"/>
    </source>
</evidence>
<dbReference type="GO" id="GO:0005886">
    <property type="term" value="C:plasma membrane"/>
    <property type="evidence" value="ECO:0007669"/>
    <property type="project" value="UniProtKB-SubCell"/>
</dbReference>
<dbReference type="Proteomes" id="UP000198859">
    <property type="component" value="Chromosome I"/>
</dbReference>
<evidence type="ECO:0000313" key="7">
    <source>
        <dbReference type="Proteomes" id="UP000198859"/>
    </source>
</evidence>
<reference evidence="7" key="1">
    <citation type="submission" date="2016-10" db="EMBL/GenBank/DDBJ databases">
        <authorList>
            <person name="Varghese N."/>
            <person name="Submissions S."/>
        </authorList>
    </citation>
    <scope>NUCLEOTIDE SEQUENCE [LARGE SCALE GENOMIC DNA]</scope>
    <source>
        <strain evidence="7">DSM 22127</strain>
    </source>
</reference>
<keyword evidence="7" id="KW-1185">Reference proteome</keyword>
<proteinExistence type="predicted"/>
<dbReference type="InterPro" id="IPR029044">
    <property type="entry name" value="Nucleotide-diphossugar_trans"/>
</dbReference>
<dbReference type="STRING" id="642780.SAMN04488570_0749"/>
<organism evidence="6 7">
    <name type="scientific">Nocardioides scoriae</name>
    <dbReference type="NCBI Taxonomy" id="642780"/>
    <lineage>
        <taxon>Bacteria</taxon>
        <taxon>Bacillati</taxon>
        <taxon>Actinomycetota</taxon>
        <taxon>Actinomycetes</taxon>
        <taxon>Propionibacteriales</taxon>
        <taxon>Nocardioidaceae</taxon>
        <taxon>Nocardioides</taxon>
    </lineage>
</organism>
<dbReference type="AlphaFoldDB" id="A0A1H1N352"/>
<evidence type="ECO:0000256" key="3">
    <source>
        <dbReference type="ARBA" id="ARBA00022676"/>
    </source>
</evidence>
<keyword evidence="3" id="KW-0328">Glycosyltransferase</keyword>
<accession>A0A1H1N352</accession>
<keyword evidence="2" id="KW-1003">Cell membrane</keyword>
<dbReference type="PANTHER" id="PTHR43646:SF2">
    <property type="entry name" value="GLYCOSYLTRANSFERASE 2-LIKE DOMAIN-CONTAINING PROTEIN"/>
    <property type="match status" value="1"/>
</dbReference>
<dbReference type="Gene3D" id="3.90.550.10">
    <property type="entry name" value="Spore Coat Polysaccharide Biosynthesis Protein SpsA, Chain A"/>
    <property type="match status" value="1"/>
</dbReference>
<comment type="subcellular location">
    <subcellularLocation>
        <location evidence="1">Cell membrane</location>
    </subcellularLocation>
</comment>
<gene>
    <name evidence="6" type="ORF">SAMN04488570_0749</name>
</gene>
<keyword evidence="5" id="KW-0472">Membrane</keyword>
<dbReference type="GO" id="GO:0016757">
    <property type="term" value="F:glycosyltransferase activity"/>
    <property type="evidence" value="ECO:0007669"/>
    <property type="project" value="UniProtKB-KW"/>
</dbReference>
<dbReference type="PANTHER" id="PTHR43646">
    <property type="entry name" value="GLYCOSYLTRANSFERASE"/>
    <property type="match status" value="1"/>
</dbReference>
<dbReference type="EMBL" id="LT629757">
    <property type="protein sequence ID" value="SDR93145.1"/>
    <property type="molecule type" value="Genomic_DNA"/>
</dbReference>